<dbReference type="SUPFAM" id="SSF51445">
    <property type="entry name" value="(Trans)glycosidases"/>
    <property type="match status" value="1"/>
</dbReference>
<dbReference type="VEuPathDB" id="VectorBase:ISCW003515"/>
<name>B7PFC9_IXOSC</name>
<feature type="domain" description="GH18" evidence="1">
    <location>
        <begin position="64"/>
        <end position="211"/>
    </location>
</feature>
<dbReference type="EMBL" id="ABJB010814422">
    <property type="status" value="NOT_ANNOTATED_CDS"/>
    <property type="molecule type" value="Genomic_DNA"/>
</dbReference>
<dbReference type="Pfam" id="PF00704">
    <property type="entry name" value="Glyco_hydro_18"/>
    <property type="match status" value="1"/>
</dbReference>
<sequence length="372" mass="41861">MFFVHHIRRNDTGPKHPRDREDDRFPPAWNPPQSCFHSVQATNLSVDLTRDHAISVPFETSRTIFCYYNRSRTTYSKSGQWYGVNSIPYRVCSYVILGPMDMDVKNLRLITTPRDLMLIEGLRSAIETTARVFRRKVSLLVSLYGSGEFAKVSRSVGRIARFAAHVIEWVEENGFDGIDIDWSGLGQAPCGREEDAMTLRILVEKLREVARVTDLEPIITIRALEEAVSPNISFYFAPDRGCNGSSVDVFLPLVRKVKGWQGGKVCLSVSAASKIYMNNAGSLDYSGWEPYSSVCHLQSHDVASCSQAVTKDEKGRTQLHFYNHPEQLSGKLRDIIFLAGALCILYLDGDYDDWDKTCEMADFPVLQAIAGV</sequence>
<gene>
    <name evidence="2" type="ORF">IscW_ISCW003515</name>
</gene>
<evidence type="ECO:0000313" key="3">
    <source>
        <dbReference type="EnsemblMetazoa" id="ISCW003515-PA"/>
    </source>
</evidence>
<dbReference type="InterPro" id="IPR017853">
    <property type="entry name" value="GH"/>
</dbReference>
<reference evidence="3" key="2">
    <citation type="submission" date="2020-05" db="UniProtKB">
        <authorList>
            <consortium name="EnsemblMetazoa"/>
        </authorList>
    </citation>
    <scope>IDENTIFICATION</scope>
    <source>
        <strain evidence="3">wikel</strain>
    </source>
</reference>
<dbReference type="GO" id="GO:0006032">
    <property type="term" value="P:chitin catabolic process"/>
    <property type="evidence" value="ECO:0000318"/>
    <property type="project" value="GO_Central"/>
</dbReference>
<dbReference type="AlphaFoldDB" id="B7PFC9"/>
<evidence type="ECO:0000313" key="4">
    <source>
        <dbReference type="Proteomes" id="UP000001555"/>
    </source>
</evidence>
<dbReference type="EMBL" id="DS701455">
    <property type="protein sequence ID" value="EEC05301.1"/>
    <property type="molecule type" value="Genomic_DNA"/>
</dbReference>
<dbReference type="HOGENOM" id="CLU_744492_0_0_1"/>
<dbReference type="VEuPathDB" id="VectorBase:ISCI003515"/>
<reference evidence="2 4" key="1">
    <citation type="submission" date="2008-03" db="EMBL/GenBank/DDBJ databases">
        <title>Annotation of Ixodes scapularis.</title>
        <authorList>
            <consortium name="Ixodes scapularis Genome Project Consortium"/>
            <person name="Caler E."/>
            <person name="Hannick L.I."/>
            <person name="Bidwell S."/>
            <person name="Joardar V."/>
            <person name="Thiagarajan M."/>
            <person name="Amedeo P."/>
            <person name="Galinsky K.J."/>
            <person name="Schobel S."/>
            <person name="Inman J."/>
            <person name="Hostetler J."/>
            <person name="Miller J."/>
            <person name="Hammond M."/>
            <person name="Megy K."/>
            <person name="Lawson D."/>
            <person name="Kodira C."/>
            <person name="Sutton G."/>
            <person name="Meyer J."/>
            <person name="Hill C.A."/>
            <person name="Birren B."/>
            <person name="Nene V."/>
            <person name="Collins F."/>
            <person name="Alarcon-Chaidez F."/>
            <person name="Wikel S."/>
            <person name="Strausberg R."/>
        </authorList>
    </citation>
    <scope>NUCLEOTIDE SEQUENCE [LARGE SCALE GENOMIC DNA]</scope>
    <source>
        <strain evidence="4">Wikel</strain>
        <strain evidence="2">Wikel colony</strain>
    </source>
</reference>
<protein>
    <recommendedName>
        <fullName evidence="1">GH18 domain-containing protein</fullName>
    </recommendedName>
</protein>
<dbReference type="GO" id="GO:0005576">
    <property type="term" value="C:extracellular region"/>
    <property type="evidence" value="ECO:0000318"/>
    <property type="project" value="GO_Central"/>
</dbReference>
<dbReference type="InterPro" id="IPR050314">
    <property type="entry name" value="Glycosyl_Hydrlase_18"/>
</dbReference>
<dbReference type="Proteomes" id="UP000001555">
    <property type="component" value="Unassembled WGS sequence"/>
</dbReference>
<keyword evidence="4" id="KW-1185">Reference proteome</keyword>
<dbReference type="PANTHER" id="PTHR11177">
    <property type="entry name" value="CHITINASE"/>
    <property type="match status" value="1"/>
</dbReference>
<dbReference type="PANTHER" id="PTHR11177:SF360">
    <property type="entry name" value="CHITINASE 4-RELATED"/>
    <property type="match status" value="1"/>
</dbReference>
<dbReference type="GO" id="GO:0004568">
    <property type="term" value="F:chitinase activity"/>
    <property type="evidence" value="ECO:0000318"/>
    <property type="project" value="GO_Central"/>
</dbReference>
<accession>B7PFC9</accession>
<dbReference type="GO" id="GO:0005975">
    <property type="term" value="P:carbohydrate metabolic process"/>
    <property type="evidence" value="ECO:0007669"/>
    <property type="project" value="InterPro"/>
</dbReference>
<dbReference type="Gene3D" id="3.20.20.80">
    <property type="entry name" value="Glycosidases"/>
    <property type="match status" value="1"/>
</dbReference>
<dbReference type="EnsemblMetazoa" id="ISCW003515-RA">
    <property type="protein sequence ID" value="ISCW003515-PA"/>
    <property type="gene ID" value="ISCW003515"/>
</dbReference>
<dbReference type="InParanoid" id="B7PFC9"/>
<evidence type="ECO:0000313" key="2">
    <source>
        <dbReference type="EMBL" id="EEC05301.1"/>
    </source>
</evidence>
<organism>
    <name type="scientific">Ixodes scapularis</name>
    <name type="common">Black-legged tick</name>
    <name type="synonym">Deer tick</name>
    <dbReference type="NCBI Taxonomy" id="6945"/>
    <lineage>
        <taxon>Eukaryota</taxon>
        <taxon>Metazoa</taxon>
        <taxon>Ecdysozoa</taxon>
        <taxon>Arthropoda</taxon>
        <taxon>Chelicerata</taxon>
        <taxon>Arachnida</taxon>
        <taxon>Acari</taxon>
        <taxon>Parasitiformes</taxon>
        <taxon>Ixodida</taxon>
        <taxon>Ixodoidea</taxon>
        <taxon>Ixodidae</taxon>
        <taxon>Ixodinae</taxon>
        <taxon>Ixodes</taxon>
    </lineage>
</organism>
<dbReference type="PaxDb" id="6945-B7PFC9"/>
<evidence type="ECO:0000259" key="1">
    <source>
        <dbReference type="Pfam" id="PF00704"/>
    </source>
</evidence>
<proteinExistence type="predicted"/>
<dbReference type="InterPro" id="IPR001223">
    <property type="entry name" value="Glyco_hydro18_cat"/>
</dbReference>